<dbReference type="PROSITE" id="PS50110">
    <property type="entry name" value="RESPONSE_REGULATORY"/>
    <property type="match status" value="1"/>
</dbReference>
<keyword evidence="1 2" id="KW-0597">Phosphoprotein</keyword>
<dbReference type="Gene3D" id="3.40.50.2300">
    <property type="match status" value="1"/>
</dbReference>
<keyword evidence="5" id="KW-1185">Reference proteome</keyword>
<dbReference type="InterPro" id="IPR011006">
    <property type="entry name" value="CheY-like_superfamily"/>
</dbReference>
<dbReference type="RefSeq" id="WP_377065981.1">
    <property type="nucleotide sequence ID" value="NZ_JBHSJJ010000009.1"/>
</dbReference>
<dbReference type="Pfam" id="PF00072">
    <property type="entry name" value="Response_reg"/>
    <property type="match status" value="1"/>
</dbReference>
<evidence type="ECO:0000259" key="3">
    <source>
        <dbReference type="PROSITE" id="PS50110"/>
    </source>
</evidence>
<evidence type="ECO:0000256" key="1">
    <source>
        <dbReference type="ARBA" id="ARBA00022553"/>
    </source>
</evidence>
<comment type="caution">
    <text evidence="4">The sequence shown here is derived from an EMBL/GenBank/DDBJ whole genome shotgun (WGS) entry which is preliminary data.</text>
</comment>
<proteinExistence type="predicted"/>
<organism evidence="4 5">
    <name type="scientific">Negadavirga shengliensis</name>
    <dbReference type="NCBI Taxonomy" id="1389218"/>
    <lineage>
        <taxon>Bacteria</taxon>
        <taxon>Pseudomonadati</taxon>
        <taxon>Bacteroidota</taxon>
        <taxon>Cytophagia</taxon>
        <taxon>Cytophagales</taxon>
        <taxon>Cyclobacteriaceae</taxon>
        <taxon>Negadavirga</taxon>
    </lineage>
</organism>
<feature type="modified residue" description="4-aspartylphosphate" evidence="2">
    <location>
        <position position="55"/>
    </location>
</feature>
<dbReference type="PANTHER" id="PTHR43547:SF2">
    <property type="entry name" value="HYBRID SIGNAL TRANSDUCTION HISTIDINE KINASE C"/>
    <property type="match status" value="1"/>
</dbReference>
<evidence type="ECO:0000313" key="4">
    <source>
        <dbReference type="EMBL" id="MFC4873282.1"/>
    </source>
</evidence>
<dbReference type="SMART" id="SM00448">
    <property type="entry name" value="REC"/>
    <property type="match status" value="1"/>
</dbReference>
<sequence>MKKRHRIIAIDDEPSVLLIIQHYFEEKFDVGVFNNPAGALSWMHEGNLPDMIICDLNMPEINGFEFVKMIRSSGFFSSIPLIVLSATESSEKKIEILNAGADDFMVKPFNPKELEARINSILRRMGKLSLASSNGE</sequence>
<reference evidence="5" key="1">
    <citation type="journal article" date="2019" name="Int. J. Syst. Evol. Microbiol.">
        <title>The Global Catalogue of Microorganisms (GCM) 10K type strain sequencing project: providing services to taxonomists for standard genome sequencing and annotation.</title>
        <authorList>
            <consortium name="The Broad Institute Genomics Platform"/>
            <consortium name="The Broad Institute Genome Sequencing Center for Infectious Disease"/>
            <person name="Wu L."/>
            <person name="Ma J."/>
        </authorList>
    </citation>
    <scope>NUCLEOTIDE SEQUENCE [LARGE SCALE GENOMIC DNA]</scope>
    <source>
        <strain evidence="5">CGMCC 4.7466</strain>
    </source>
</reference>
<evidence type="ECO:0000256" key="2">
    <source>
        <dbReference type="PROSITE-ProRule" id="PRU00169"/>
    </source>
</evidence>
<dbReference type="Proteomes" id="UP001595818">
    <property type="component" value="Unassembled WGS sequence"/>
</dbReference>
<dbReference type="InterPro" id="IPR001789">
    <property type="entry name" value="Sig_transdc_resp-reg_receiver"/>
</dbReference>
<evidence type="ECO:0000313" key="5">
    <source>
        <dbReference type="Proteomes" id="UP001595818"/>
    </source>
</evidence>
<gene>
    <name evidence="4" type="ORF">ACFPFU_16395</name>
</gene>
<dbReference type="PANTHER" id="PTHR43547">
    <property type="entry name" value="TWO-COMPONENT HISTIDINE KINASE"/>
    <property type="match status" value="1"/>
</dbReference>
<feature type="domain" description="Response regulatory" evidence="3">
    <location>
        <begin position="6"/>
        <end position="122"/>
    </location>
</feature>
<name>A0ABV9T441_9BACT</name>
<dbReference type="EMBL" id="JBHSJJ010000009">
    <property type="protein sequence ID" value="MFC4873282.1"/>
    <property type="molecule type" value="Genomic_DNA"/>
</dbReference>
<dbReference type="SUPFAM" id="SSF52172">
    <property type="entry name" value="CheY-like"/>
    <property type="match status" value="1"/>
</dbReference>
<accession>A0ABV9T441</accession>
<protein>
    <submittedName>
        <fullName evidence="4">Response regulator transcription factor</fullName>
    </submittedName>
</protein>